<dbReference type="GO" id="GO:0003676">
    <property type="term" value="F:nucleic acid binding"/>
    <property type="evidence" value="ECO:0007669"/>
    <property type="project" value="InterPro"/>
</dbReference>
<sequence>MLTAWWCCKGDIHYSLLQPGQAVTSESYCCNLDLIENRNFIVNTPGLVRTGPSFPRLDAPARAIAAHGPEKYM</sequence>
<comment type="caution">
    <text evidence="1">The sequence shown here is derived from an EMBL/GenBank/DDBJ whole genome shotgun (WGS) entry which is preliminary data.</text>
</comment>
<dbReference type="AlphaFoldDB" id="A0A016TSJ0"/>
<gene>
    <name evidence="1" type="primary">Acey_s0079.g1294</name>
    <name evidence="1" type="ORF">Y032_0079g1294</name>
</gene>
<protein>
    <submittedName>
        <fullName evidence="1">Uncharacterized protein</fullName>
    </submittedName>
</protein>
<dbReference type="InterPro" id="IPR036397">
    <property type="entry name" value="RNaseH_sf"/>
</dbReference>
<keyword evidence="2" id="KW-1185">Reference proteome</keyword>
<evidence type="ECO:0000313" key="2">
    <source>
        <dbReference type="Proteomes" id="UP000024635"/>
    </source>
</evidence>
<evidence type="ECO:0000313" key="1">
    <source>
        <dbReference type="EMBL" id="EYC05994.1"/>
    </source>
</evidence>
<dbReference type="EMBL" id="JARK01001415">
    <property type="protein sequence ID" value="EYC05994.1"/>
    <property type="molecule type" value="Genomic_DNA"/>
</dbReference>
<reference evidence="2" key="1">
    <citation type="journal article" date="2015" name="Nat. Genet.">
        <title>The genome and transcriptome of the zoonotic hookworm Ancylostoma ceylanicum identify infection-specific gene families.</title>
        <authorList>
            <person name="Schwarz E.M."/>
            <person name="Hu Y."/>
            <person name="Antoshechkin I."/>
            <person name="Miller M.M."/>
            <person name="Sternberg P.W."/>
            <person name="Aroian R.V."/>
        </authorList>
    </citation>
    <scope>NUCLEOTIDE SEQUENCE</scope>
    <source>
        <strain evidence="2">HY135</strain>
    </source>
</reference>
<dbReference type="Gene3D" id="3.30.420.10">
    <property type="entry name" value="Ribonuclease H-like superfamily/Ribonuclease H"/>
    <property type="match status" value="1"/>
</dbReference>
<proteinExistence type="predicted"/>
<name>A0A016TSJ0_9BILA</name>
<organism evidence="1 2">
    <name type="scientific">Ancylostoma ceylanicum</name>
    <dbReference type="NCBI Taxonomy" id="53326"/>
    <lineage>
        <taxon>Eukaryota</taxon>
        <taxon>Metazoa</taxon>
        <taxon>Ecdysozoa</taxon>
        <taxon>Nematoda</taxon>
        <taxon>Chromadorea</taxon>
        <taxon>Rhabditida</taxon>
        <taxon>Rhabditina</taxon>
        <taxon>Rhabditomorpha</taxon>
        <taxon>Strongyloidea</taxon>
        <taxon>Ancylostomatidae</taxon>
        <taxon>Ancylostomatinae</taxon>
        <taxon>Ancylostoma</taxon>
    </lineage>
</organism>
<dbReference type="Proteomes" id="UP000024635">
    <property type="component" value="Unassembled WGS sequence"/>
</dbReference>
<accession>A0A016TSJ0</accession>
<dbReference type="Pfam" id="PF01359">
    <property type="entry name" value="Transposase_1"/>
    <property type="match status" value="1"/>
</dbReference>
<dbReference type="InterPro" id="IPR001888">
    <property type="entry name" value="Transposase_1"/>
</dbReference>
<dbReference type="OrthoDB" id="5866913at2759"/>